<reference evidence="6 7" key="1">
    <citation type="journal article" date="2012" name="Stand. Genomic Sci.">
        <title>Genome sequence of the ocean sediment bacterium Saccharomonospora marina type strain (XMU15(T)).</title>
        <authorList>
            <person name="Klenk H.P."/>
            <person name="Lu M."/>
            <person name="Lucas S."/>
            <person name="Lapidus A."/>
            <person name="Copeland A."/>
            <person name="Pitluck S."/>
            <person name="Goodwin L.A."/>
            <person name="Han C."/>
            <person name="Tapia R."/>
            <person name="Brambilla E.M."/>
            <person name="Potter G."/>
            <person name="Land M."/>
            <person name="Ivanova N."/>
            <person name="Rohde M."/>
            <person name="Goker M."/>
            <person name="Detter J.C."/>
            <person name="Li W.J."/>
            <person name="Kyrpides N.C."/>
            <person name="Woyke T."/>
        </authorList>
    </citation>
    <scope>NUCLEOTIDE SEQUENCE [LARGE SCALE GENOMIC DNA]</scope>
    <source>
        <strain evidence="6 7">XMU15</strain>
    </source>
</reference>
<dbReference type="InterPro" id="IPR038770">
    <property type="entry name" value="Na+/solute_symporter_sf"/>
</dbReference>
<comment type="subcellular location">
    <subcellularLocation>
        <location evidence="1">Membrane</location>
        <topology evidence="1">Multi-pass membrane protein</topology>
    </subcellularLocation>
</comment>
<dbReference type="OrthoDB" id="9806785at2"/>
<gene>
    <name evidence="6" type="ORF">SacmaDRAFT_4314</name>
</gene>
<dbReference type="EMBL" id="CM001439">
    <property type="protein sequence ID" value="EHR52501.1"/>
    <property type="molecule type" value="Genomic_DNA"/>
</dbReference>
<proteinExistence type="predicted"/>
<feature type="transmembrane region" description="Helical" evidence="5">
    <location>
        <begin position="153"/>
        <end position="174"/>
    </location>
</feature>
<keyword evidence="4 5" id="KW-0472">Membrane</keyword>
<dbReference type="PANTHER" id="PTHR10361">
    <property type="entry name" value="SODIUM-BILE ACID COTRANSPORTER"/>
    <property type="match status" value="1"/>
</dbReference>
<evidence type="ECO:0000256" key="4">
    <source>
        <dbReference type="ARBA" id="ARBA00023136"/>
    </source>
</evidence>
<name>H5X8S6_9PSEU</name>
<dbReference type="GO" id="GO:0016020">
    <property type="term" value="C:membrane"/>
    <property type="evidence" value="ECO:0007669"/>
    <property type="project" value="UniProtKB-SubCell"/>
</dbReference>
<feature type="transmembrane region" description="Helical" evidence="5">
    <location>
        <begin position="12"/>
        <end position="31"/>
    </location>
</feature>
<evidence type="ECO:0000313" key="7">
    <source>
        <dbReference type="Proteomes" id="UP000004926"/>
    </source>
</evidence>
<dbReference type="eggNOG" id="COG0385">
    <property type="taxonomic scope" value="Bacteria"/>
</dbReference>
<feature type="transmembrane region" description="Helical" evidence="5">
    <location>
        <begin position="256"/>
        <end position="283"/>
    </location>
</feature>
<feature type="transmembrane region" description="Helical" evidence="5">
    <location>
        <begin position="80"/>
        <end position="100"/>
    </location>
</feature>
<dbReference type="InterPro" id="IPR004710">
    <property type="entry name" value="Bilac:Na_transpt"/>
</dbReference>
<dbReference type="Gene3D" id="1.20.1530.20">
    <property type="match status" value="1"/>
</dbReference>
<accession>H5X8S6</accession>
<feature type="transmembrane region" description="Helical" evidence="5">
    <location>
        <begin position="52"/>
        <end position="74"/>
    </location>
</feature>
<evidence type="ECO:0000256" key="3">
    <source>
        <dbReference type="ARBA" id="ARBA00022989"/>
    </source>
</evidence>
<evidence type="ECO:0000256" key="5">
    <source>
        <dbReference type="SAM" id="Phobius"/>
    </source>
</evidence>
<dbReference type="Proteomes" id="UP000004926">
    <property type="component" value="Chromosome"/>
</dbReference>
<dbReference type="InterPro" id="IPR002657">
    <property type="entry name" value="BilAc:Na_symport/Acr3"/>
</dbReference>
<evidence type="ECO:0000256" key="2">
    <source>
        <dbReference type="ARBA" id="ARBA00022692"/>
    </source>
</evidence>
<dbReference type="HOGENOM" id="CLU_034788_0_0_11"/>
<sequence length="311" mass="32385">MLAPTDVDDIRIAFDSASLTTLKIVLGAILFGIALDTRPADFVAAARRPGTIALGVLAQFLLLPAITFGLTLLLGVRGSVALGMILVACCPPGNVSNILTHRARGDVALSVSMTAVGNVLAIFLMPLNVAFWGGLHPTGQALLTKIELSAADMLAEVGLVIGVPFAVGLTIARLRPGLAKRGARIIGPVSFLALGAVIAVGVANNWGIFLDYIGVVLLAVFLHDALALLTGYGVARFTRLPEASTRAMTFEVGIRNAGLGLLLVFSFFGGLGGMALVAAWWGIWDIIAGLAVAQWWGNRTRPAAEPEVETA</sequence>
<dbReference type="AlphaFoldDB" id="H5X8S6"/>
<evidence type="ECO:0000313" key="6">
    <source>
        <dbReference type="EMBL" id="EHR52501.1"/>
    </source>
</evidence>
<dbReference type="RefSeq" id="WP_009155879.1">
    <property type="nucleotide sequence ID" value="NZ_CM001439.1"/>
</dbReference>
<protein>
    <submittedName>
        <fullName evidence="6">Putative Na+-dependent transporter</fullName>
    </submittedName>
</protein>
<keyword evidence="7" id="KW-1185">Reference proteome</keyword>
<dbReference type="Pfam" id="PF01758">
    <property type="entry name" value="SBF"/>
    <property type="match status" value="1"/>
</dbReference>
<keyword evidence="3 5" id="KW-1133">Transmembrane helix</keyword>
<feature type="transmembrane region" description="Helical" evidence="5">
    <location>
        <begin position="107"/>
        <end position="133"/>
    </location>
</feature>
<keyword evidence="2 5" id="KW-0812">Transmembrane</keyword>
<evidence type="ECO:0000256" key="1">
    <source>
        <dbReference type="ARBA" id="ARBA00004141"/>
    </source>
</evidence>
<feature type="transmembrane region" description="Helical" evidence="5">
    <location>
        <begin position="186"/>
        <end position="206"/>
    </location>
</feature>
<feature type="transmembrane region" description="Helical" evidence="5">
    <location>
        <begin position="212"/>
        <end position="235"/>
    </location>
</feature>
<dbReference type="PANTHER" id="PTHR10361:SF28">
    <property type="entry name" value="P3 PROTEIN-RELATED"/>
    <property type="match status" value="1"/>
</dbReference>
<dbReference type="STRING" id="882083.SacmaDRAFT_4314"/>
<organism evidence="6 7">
    <name type="scientific">Saccharomonospora marina XMU15</name>
    <dbReference type="NCBI Taxonomy" id="882083"/>
    <lineage>
        <taxon>Bacteria</taxon>
        <taxon>Bacillati</taxon>
        <taxon>Actinomycetota</taxon>
        <taxon>Actinomycetes</taxon>
        <taxon>Pseudonocardiales</taxon>
        <taxon>Pseudonocardiaceae</taxon>
        <taxon>Saccharomonospora</taxon>
    </lineage>
</organism>